<reference evidence="2 3" key="1">
    <citation type="submission" date="2014-04" db="EMBL/GenBank/DDBJ databases">
        <authorList>
            <consortium name="DOE Joint Genome Institute"/>
            <person name="Kuo A."/>
            <person name="Gay G."/>
            <person name="Dore J."/>
            <person name="Kohler A."/>
            <person name="Nagy L.G."/>
            <person name="Floudas D."/>
            <person name="Copeland A."/>
            <person name="Barry K.W."/>
            <person name="Cichocki N."/>
            <person name="Veneault-Fourrey C."/>
            <person name="LaButti K."/>
            <person name="Lindquist E.A."/>
            <person name="Lipzen A."/>
            <person name="Lundell T."/>
            <person name="Morin E."/>
            <person name="Murat C."/>
            <person name="Sun H."/>
            <person name="Tunlid A."/>
            <person name="Henrissat B."/>
            <person name="Grigoriev I.V."/>
            <person name="Hibbett D.S."/>
            <person name="Martin F."/>
            <person name="Nordberg H.P."/>
            <person name="Cantor M.N."/>
            <person name="Hua S.X."/>
        </authorList>
    </citation>
    <scope>NUCLEOTIDE SEQUENCE [LARGE SCALE GENOMIC DNA]</scope>
    <source>
        <strain evidence="3">h7</strain>
    </source>
</reference>
<protein>
    <recommendedName>
        <fullName evidence="1">N-acetyltransferase domain-containing protein</fullName>
    </recommendedName>
</protein>
<dbReference type="PANTHER" id="PTHR43792">
    <property type="entry name" value="GNAT FAMILY, PUTATIVE (AFU_ORTHOLOGUE AFUA_3G00765)-RELATED-RELATED"/>
    <property type="match status" value="1"/>
</dbReference>
<organism evidence="2 3">
    <name type="scientific">Hebeloma cylindrosporum</name>
    <dbReference type="NCBI Taxonomy" id="76867"/>
    <lineage>
        <taxon>Eukaryota</taxon>
        <taxon>Fungi</taxon>
        <taxon>Dikarya</taxon>
        <taxon>Basidiomycota</taxon>
        <taxon>Agaricomycotina</taxon>
        <taxon>Agaricomycetes</taxon>
        <taxon>Agaricomycetidae</taxon>
        <taxon>Agaricales</taxon>
        <taxon>Agaricineae</taxon>
        <taxon>Hymenogastraceae</taxon>
        <taxon>Hebeloma</taxon>
    </lineage>
</organism>
<evidence type="ECO:0000259" key="1">
    <source>
        <dbReference type="PROSITE" id="PS51186"/>
    </source>
</evidence>
<dbReference type="EMBL" id="KN831785">
    <property type="protein sequence ID" value="KIM39559.1"/>
    <property type="molecule type" value="Genomic_DNA"/>
</dbReference>
<dbReference type="Gene3D" id="3.40.630.30">
    <property type="match status" value="1"/>
</dbReference>
<dbReference type="Pfam" id="PF13302">
    <property type="entry name" value="Acetyltransf_3"/>
    <property type="match status" value="1"/>
</dbReference>
<dbReference type="AlphaFoldDB" id="A0A0C3C5M0"/>
<dbReference type="GO" id="GO:0016747">
    <property type="term" value="F:acyltransferase activity, transferring groups other than amino-acyl groups"/>
    <property type="evidence" value="ECO:0007669"/>
    <property type="project" value="InterPro"/>
</dbReference>
<keyword evidence="3" id="KW-1185">Reference proteome</keyword>
<dbReference type="HOGENOM" id="CLU_013985_3_6_1"/>
<accession>A0A0C3C5M0</accession>
<dbReference type="OrthoDB" id="630895at2759"/>
<dbReference type="Proteomes" id="UP000053424">
    <property type="component" value="Unassembled WGS sequence"/>
</dbReference>
<evidence type="ECO:0000313" key="2">
    <source>
        <dbReference type="EMBL" id="KIM39559.1"/>
    </source>
</evidence>
<sequence>MSHSQQQIEIWTERLLLRGAQESDLEAFCAWFRDPQAMQFWSTAPHTTTAQTKKFLDSMIASPYNGVLDFTVCLNSDGASSSSDSEEGNLIVIGKAGLWDGEEIGFIFNRDYWRKGYAFEALDAIIRHLWDNHLDVGVVKADVDPRNRASLNLLRRLGFVVVGEAKSTFETHIGWCDSVYLEARRPVSVE</sequence>
<dbReference type="InterPro" id="IPR016181">
    <property type="entry name" value="Acyl_CoA_acyltransferase"/>
</dbReference>
<dbReference type="InterPro" id="IPR051531">
    <property type="entry name" value="N-acetyltransferase"/>
</dbReference>
<gene>
    <name evidence="2" type="ORF">M413DRAFT_447038</name>
</gene>
<dbReference type="PANTHER" id="PTHR43792:SF1">
    <property type="entry name" value="N-ACETYLTRANSFERASE DOMAIN-CONTAINING PROTEIN"/>
    <property type="match status" value="1"/>
</dbReference>
<dbReference type="PROSITE" id="PS51186">
    <property type="entry name" value="GNAT"/>
    <property type="match status" value="1"/>
</dbReference>
<name>A0A0C3C5M0_HEBCY</name>
<evidence type="ECO:0000313" key="3">
    <source>
        <dbReference type="Proteomes" id="UP000053424"/>
    </source>
</evidence>
<proteinExistence type="predicted"/>
<reference evidence="3" key="2">
    <citation type="submission" date="2015-01" db="EMBL/GenBank/DDBJ databases">
        <title>Evolutionary Origins and Diversification of the Mycorrhizal Mutualists.</title>
        <authorList>
            <consortium name="DOE Joint Genome Institute"/>
            <consortium name="Mycorrhizal Genomics Consortium"/>
            <person name="Kohler A."/>
            <person name="Kuo A."/>
            <person name="Nagy L.G."/>
            <person name="Floudas D."/>
            <person name="Copeland A."/>
            <person name="Barry K.W."/>
            <person name="Cichocki N."/>
            <person name="Veneault-Fourrey C."/>
            <person name="LaButti K."/>
            <person name="Lindquist E.A."/>
            <person name="Lipzen A."/>
            <person name="Lundell T."/>
            <person name="Morin E."/>
            <person name="Murat C."/>
            <person name="Riley R."/>
            <person name="Ohm R."/>
            <person name="Sun H."/>
            <person name="Tunlid A."/>
            <person name="Henrissat B."/>
            <person name="Grigoriev I.V."/>
            <person name="Hibbett D.S."/>
            <person name="Martin F."/>
        </authorList>
    </citation>
    <scope>NUCLEOTIDE SEQUENCE [LARGE SCALE GENOMIC DNA]</scope>
    <source>
        <strain evidence="3">h7</strain>
    </source>
</reference>
<dbReference type="InterPro" id="IPR000182">
    <property type="entry name" value="GNAT_dom"/>
</dbReference>
<feature type="domain" description="N-acetyltransferase" evidence="1">
    <location>
        <begin position="15"/>
        <end position="186"/>
    </location>
</feature>
<dbReference type="SUPFAM" id="SSF55729">
    <property type="entry name" value="Acyl-CoA N-acyltransferases (Nat)"/>
    <property type="match status" value="1"/>
</dbReference>